<evidence type="ECO:0000256" key="1">
    <source>
        <dbReference type="ARBA" id="ARBA00004141"/>
    </source>
</evidence>
<keyword evidence="3 5" id="KW-1133">Transmembrane helix</keyword>
<keyword evidence="4 5" id="KW-0472">Membrane</keyword>
<sequence length="142" mass="15039">MTALLWLAAAIVLVIAEMFGGDLVLLMLGGGALAAAGVDYLLEPPIWVDAVVFAIVSVLLLVVVRPVARRHMLNRPQLLTNTEALEGRHAVVTAQVDEHDGRVKIGGDIWSARTLNAGEVIEPGTEVTVVQIDGATAIVWKG</sequence>
<dbReference type="RefSeq" id="WP_124707244.1">
    <property type="nucleotide sequence ID" value="NZ_CP033972.1"/>
</dbReference>
<organism evidence="7 8">
    <name type="scientific">Gordonia insulae</name>
    <dbReference type="NCBI Taxonomy" id="2420509"/>
    <lineage>
        <taxon>Bacteria</taxon>
        <taxon>Bacillati</taxon>
        <taxon>Actinomycetota</taxon>
        <taxon>Actinomycetes</taxon>
        <taxon>Mycobacteriales</taxon>
        <taxon>Gordoniaceae</taxon>
        <taxon>Gordonia</taxon>
    </lineage>
</organism>
<dbReference type="GO" id="GO:0005886">
    <property type="term" value="C:plasma membrane"/>
    <property type="evidence" value="ECO:0007669"/>
    <property type="project" value="TreeGrafter"/>
</dbReference>
<dbReference type="Pfam" id="PF01957">
    <property type="entry name" value="NfeD"/>
    <property type="match status" value="1"/>
</dbReference>
<accession>A0A3G8JIR4</accession>
<comment type="subcellular location">
    <subcellularLocation>
        <location evidence="1">Membrane</location>
        <topology evidence="1">Multi-pass membrane protein</topology>
    </subcellularLocation>
</comment>
<evidence type="ECO:0000259" key="6">
    <source>
        <dbReference type="Pfam" id="PF01957"/>
    </source>
</evidence>
<dbReference type="SUPFAM" id="SSF141322">
    <property type="entry name" value="NfeD domain-like"/>
    <property type="match status" value="1"/>
</dbReference>
<dbReference type="InterPro" id="IPR002810">
    <property type="entry name" value="NfeD-like_C"/>
</dbReference>
<reference evidence="7 8" key="1">
    <citation type="submission" date="2018-11" db="EMBL/GenBank/DDBJ databases">
        <title>Gordonia insulae sp. nov., isolated from an island soil.</title>
        <authorList>
            <person name="Kim Y.S."/>
            <person name="Kim S.B."/>
        </authorList>
    </citation>
    <scope>NUCLEOTIDE SEQUENCE [LARGE SCALE GENOMIC DNA]</scope>
    <source>
        <strain evidence="7 8">MMS17-SY073</strain>
    </source>
</reference>
<feature type="transmembrane region" description="Helical" evidence="5">
    <location>
        <begin position="50"/>
        <end position="68"/>
    </location>
</feature>
<dbReference type="PANTHER" id="PTHR33507">
    <property type="entry name" value="INNER MEMBRANE PROTEIN YBBJ"/>
    <property type="match status" value="1"/>
</dbReference>
<evidence type="ECO:0000313" key="8">
    <source>
        <dbReference type="Proteomes" id="UP000271469"/>
    </source>
</evidence>
<evidence type="ECO:0000256" key="5">
    <source>
        <dbReference type="SAM" id="Phobius"/>
    </source>
</evidence>
<name>A0A3G8JIR4_9ACTN</name>
<dbReference type="OrthoDB" id="9792945at2"/>
<dbReference type="AlphaFoldDB" id="A0A3G8JIR4"/>
<keyword evidence="2 5" id="KW-0812">Transmembrane</keyword>
<gene>
    <name evidence="7" type="ORF">D7316_00943</name>
</gene>
<feature type="domain" description="NfeD-like C-terminal" evidence="6">
    <location>
        <begin position="83"/>
        <end position="141"/>
    </location>
</feature>
<keyword evidence="8" id="KW-1185">Reference proteome</keyword>
<dbReference type="PANTHER" id="PTHR33507:SF3">
    <property type="entry name" value="INNER MEMBRANE PROTEIN YBBJ"/>
    <property type="match status" value="1"/>
</dbReference>
<dbReference type="Proteomes" id="UP000271469">
    <property type="component" value="Chromosome"/>
</dbReference>
<protein>
    <recommendedName>
        <fullName evidence="6">NfeD-like C-terminal domain-containing protein</fullName>
    </recommendedName>
</protein>
<evidence type="ECO:0000313" key="7">
    <source>
        <dbReference type="EMBL" id="AZG44359.1"/>
    </source>
</evidence>
<proteinExistence type="predicted"/>
<dbReference type="KEGG" id="gom:D7316_00943"/>
<evidence type="ECO:0000256" key="2">
    <source>
        <dbReference type="ARBA" id="ARBA00022692"/>
    </source>
</evidence>
<evidence type="ECO:0000256" key="3">
    <source>
        <dbReference type="ARBA" id="ARBA00022989"/>
    </source>
</evidence>
<dbReference type="Gene3D" id="2.40.50.140">
    <property type="entry name" value="Nucleic acid-binding proteins"/>
    <property type="match status" value="1"/>
</dbReference>
<dbReference type="EMBL" id="CP033972">
    <property type="protein sequence ID" value="AZG44359.1"/>
    <property type="molecule type" value="Genomic_DNA"/>
</dbReference>
<dbReference type="InterPro" id="IPR012340">
    <property type="entry name" value="NA-bd_OB-fold"/>
</dbReference>
<dbReference type="InterPro" id="IPR052165">
    <property type="entry name" value="Membrane_assoc_protease"/>
</dbReference>
<evidence type="ECO:0000256" key="4">
    <source>
        <dbReference type="ARBA" id="ARBA00023136"/>
    </source>
</evidence>